<evidence type="ECO:0000256" key="2">
    <source>
        <dbReference type="ARBA" id="ARBA00004749"/>
    </source>
</evidence>
<accession>A0ABW1XG74</accession>
<keyword evidence="10" id="KW-1185">Reference proteome</keyword>
<dbReference type="InterPro" id="IPR036188">
    <property type="entry name" value="FAD/NAD-bd_sf"/>
</dbReference>
<dbReference type="InterPro" id="IPR002938">
    <property type="entry name" value="FAD-bd"/>
</dbReference>
<evidence type="ECO:0000259" key="8">
    <source>
        <dbReference type="Pfam" id="PF01494"/>
    </source>
</evidence>
<dbReference type="NCBIfam" id="NF004356">
    <property type="entry name" value="PRK05732.1"/>
    <property type="match status" value="1"/>
</dbReference>
<gene>
    <name evidence="9" type="primary">ubiH</name>
    <name evidence="9" type="synonym">visB</name>
    <name evidence="9" type="ORF">ACFP85_02535</name>
</gene>
<dbReference type="Proteomes" id="UP001596364">
    <property type="component" value="Unassembled WGS sequence"/>
</dbReference>
<feature type="domain" description="FAD-binding" evidence="8">
    <location>
        <begin position="2"/>
        <end position="335"/>
    </location>
</feature>
<evidence type="ECO:0000256" key="4">
    <source>
        <dbReference type="ARBA" id="ARBA00022630"/>
    </source>
</evidence>
<sequence>MYDVLIAGGGATGLTLAIALKHSGLKIAIVEATEYQANAPHPGFDARAIALAKYSQQMLDKFGLNISQIGTAIRHIKVTDQGHLGQCYLHHDEYQTDALGFVVEMQDFGAQLRNALPESIDWLCPDAICALDYSQDAVHATLKSGNAVSARLLVVAEGAYSPTAELAGASFVADDYQQTALIANVGMAEPHQHWAYERFTQTGPLALLPMSQQRMSLVWTLDTARAAHLQQASEQEFIQQLQQAFGYAAGEIIKVGERFIYPLSLVTASPTVMHRTVLIGNCAHTLHPIAGQGFNLGLRDVVDLAAMLQNKQHALGSYAQLRAYALARKPDQDKVIGLTDALVRLFSNQHWPLVIGRNLGLTLMNQLPGLRHQLATQAMGLFAQATQQTHGE</sequence>
<comment type="pathway">
    <text evidence="2">Cofactor biosynthesis; ubiquinone biosynthesis.</text>
</comment>
<evidence type="ECO:0000256" key="6">
    <source>
        <dbReference type="ARBA" id="ARBA00023002"/>
    </source>
</evidence>
<protein>
    <submittedName>
        <fullName evidence="9">2-octaprenyl-6-methoxyphenyl hydroxylase</fullName>
        <ecNumber evidence="9">1.14.13.-</ecNumber>
    </submittedName>
</protein>
<dbReference type="NCBIfam" id="TIGR01988">
    <property type="entry name" value="Ubi-OHases"/>
    <property type="match status" value="1"/>
</dbReference>
<dbReference type="SUPFAM" id="SSF51905">
    <property type="entry name" value="FAD/NAD(P)-binding domain"/>
    <property type="match status" value="1"/>
</dbReference>
<keyword evidence="6 9" id="KW-0560">Oxidoreductase</keyword>
<dbReference type="PANTHER" id="PTHR43876">
    <property type="entry name" value="UBIQUINONE BIOSYNTHESIS MONOOXYGENASE COQ6, MITOCHONDRIAL"/>
    <property type="match status" value="1"/>
</dbReference>
<dbReference type="InterPro" id="IPR018168">
    <property type="entry name" value="Ubi_Hdrlase_CS"/>
</dbReference>
<evidence type="ECO:0000256" key="3">
    <source>
        <dbReference type="ARBA" id="ARBA00005349"/>
    </source>
</evidence>
<dbReference type="PANTHER" id="PTHR43876:SF8">
    <property type="entry name" value="2-OCTAPRENYL-6-METHOXYPHENOL HYDROXYLASE"/>
    <property type="match status" value="1"/>
</dbReference>
<dbReference type="EMBL" id="JBHSUS010000001">
    <property type="protein sequence ID" value="MFC6439029.1"/>
    <property type="molecule type" value="Genomic_DNA"/>
</dbReference>
<proteinExistence type="inferred from homology"/>
<name>A0ABW1XG74_9ALTE</name>
<evidence type="ECO:0000256" key="1">
    <source>
        <dbReference type="ARBA" id="ARBA00001974"/>
    </source>
</evidence>
<comment type="similarity">
    <text evidence="3">Belongs to the UbiH/COQ6 family.</text>
</comment>
<keyword evidence="7" id="KW-0503">Monooxygenase</keyword>
<comment type="cofactor">
    <cofactor evidence="1">
        <name>FAD</name>
        <dbReference type="ChEBI" id="CHEBI:57692"/>
    </cofactor>
</comment>
<evidence type="ECO:0000256" key="7">
    <source>
        <dbReference type="ARBA" id="ARBA00023033"/>
    </source>
</evidence>
<dbReference type="Gene3D" id="3.50.50.60">
    <property type="entry name" value="FAD/NAD(P)-binding domain"/>
    <property type="match status" value="2"/>
</dbReference>
<dbReference type="InterPro" id="IPR051205">
    <property type="entry name" value="UbiH/COQ6_monooxygenase"/>
</dbReference>
<evidence type="ECO:0000313" key="10">
    <source>
        <dbReference type="Proteomes" id="UP001596364"/>
    </source>
</evidence>
<dbReference type="PRINTS" id="PR00420">
    <property type="entry name" value="RNGMNOXGNASE"/>
</dbReference>
<dbReference type="InterPro" id="IPR011295">
    <property type="entry name" value="UbiH"/>
</dbReference>
<keyword evidence="4" id="KW-0285">Flavoprotein</keyword>
<dbReference type="PROSITE" id="PS01304">
    <property type="entry name" value="UBIH"/>
    <property type="match status" value="1"/>
</dbReference>
<comment type="caution">
    <text evidence="9">The sequence shown here is derived from an EMBL/GenBank/DDBJ whole genome shotgun (WGS) entry which is preliminary data.</text>
</comment>
<dbReference type="RefSeq" id="WP_131259131.1">
    <property type="nucleotide sequence ID" value="NZ_JBHSUS010000001.1"/>
</dbReference>
<dbReference type="EC" id="1.14.13.-" evidence="9"/>
<dbReference type="NCBIfam" id="TIGR01984">
    <property type="entry name" value="UbiH"/>
    <property type="match status" value="1"/>
</dbReference>
<reference evidence="10" key="1">
    <citation type="journal article" date="2019" name="Int. J. Syst. Evol. Microbiol.">
        <title>The Global Catalogue of Microorganisms (GCM) 10K type strain sequencing project: providing services to taxonomists for standard genome sequencing and annotation.</title>
        <authorList>
            <consortium name="The Broad Institute Genomics Platform"/>
            <consortium name="The Broad Institute Genome Sequencing Center for Infectious Disease"/>
            <person name="Wu L."/>
            <person name="Ma J."/>
        </authorList>
    </citation>
    <scope>NUCLEOTIDE SEQUENCE [LARGE SCALE GENOMIC DNA]</scope>
    <source>
        <strain evidence="10">CGMCC 1.16031</strain>
    </source>
</reference>
<evidence type="ECO:0000313" key="9">
    <source>
        <dbReference type="EMBL" id="MFC6439029.1"/>
    </source>
</evidence>
<dbReference type="Pfam" id="PF01494">
    <property type="entry name" value="FAD_binding_3"/>
    <property type="match status" value="1"/>
</dbReference>
<evidence type="ECO:0000256" key="5">
    <source>
        <dbReference type="ARBA" id="ARBA00022827"/>
    </source>
</evidence>
<dbReference type="GO" id="GO:0016491">
    <property type="term" value="F:oxidoreductase activity"/>
    <property type="evidence" value="ECO:0007669"/>
    <property type="project" value="UniProtKB-KW"/>
</dbReference>
<organism evidence="9 10">
    <name type="scientific">Pseudobowmanella zhangzhouensis</name>
    <dbReference type="NCBI Taxonomy" id="1537679"/>
    <lineage>
        <taxon>Bacteria</taxon>
        <taxon>Pseudomonadati</taxon>
        <taxon>Pseudomonadota</taxon>
        <taxon>Gammaproteobacteria</taxon>
        <taxon>Alteromonadales</taxon>
        <taxon>Alteromonadaceae</taxon>
    </lineage>
</organism>
<keyword evidence="5" id="KW-0274">FAD</keyword>
<dbReference type="InterPro" id="IPR010971">
    <property type="entry name" value="UbiH/COQ6"/>
</dbReference>